<reference evidence="2 3" key="1">
    <citation type="submission" date="2019-12" db="EMBL/GenBank/DDBJ databases">
        <title>A genome sequence resource for the geographically widespread anthracnose pathogen Colletotrichum asianum.</title>
        <authorList>
            <person name="Meng Y."/>
        </authorList>
    </citation>
    <scope>NUCLEOTIDE SEQUENCE [LARGE SCALE GENOMIC DNA]</scope>
    <source>
        <strain evidence="2 3">ICMP 18580</strain>
    </source>
</reference>
<sequence length="120" mass="13283">MQTSSFLTIALLAASVFAKLHKTAVCVKDRTNDPIGGTPYSPSYKWVKNYEILPDETKCACDMYKARNTGSNQWDTCPDCTFLIFSRDGLGCNSEAWHIGGDEFTYYCEKKCGAQGAEAN</sequence>
<evidence type="ECO:0000313" key="2">
    <source>
        <dbReference type="EMBL" id="KAF0315301.1"/>
    </source>
</evidence>
<keyword evidence="3" id="KW-1185">Reference proteome</keyword>
<dbReference type="EMBL" id="WOWK01000212">
    <property type="protein sequence ID" value="KAF0315301.1"/>
    <property type="molecule type" value="Genomic_DNA"/>
</dbReference>
<organism evidence="2 3">
    <name type="scientific">Colletotrichum asianum</name>
    <dbReference type="NCBI Taxonomy" id="702518"/>
    <lineage>
        <taxon>Eukaryota</taxon>
        <taxon>Fungi</taxon>
        <taxon>Dikarya</taxon>
        <taxon>Ascomycota</taxon>
        <taxon>Pezizomycotina</taxon>
        <taxon>Sordariomycetes</taxon>
        <taxon>Hypocreomycetidae</taxon>
        <taxon>Glomerellales</taxon>
        <taxon>Glomerellaceae</taxon>
        <taxon>Colletotrichum</taxon>
        <taxon>Colletotrichum gloeosporioides species complex</taxon>
    </lineage>
</organism>
<dbReference type="AlphaFoldDB" id="A0A8H3VRT4"/>
<name>A0A8H3VRT4_9PEZI</name>
<protein>
    <submittedName>
        <fullName evidence="2">Uncharacterized protein</fullName>
    </submittedName>
</protein>
<accession>A0A8H3VRT4</accession>
<dbReference type="OrthoDB" id="3489571at2759"/>
<evidence type="ECO:0000256" key="1">
    <source>
        <dbReference type="SAM" id="SignalP"/>
    </source>
</evidence>
<feature type="chain" id="PRO_5034472997" evidence="1">
    <location>
        <begin position="19"/>
        <end position="120"/>
    </location>
</feature>
<feature type="signal peptide" evidence="1">
    <location>
        <begin position="1"/>
        <end position="18"/>
    </location>
</feature>
<gene>
    <name evidence="2" type="ORF">GQ607_017445</name>
</gene>
<keyword evidence="1" id="KW-0732">Signal</keyword>
<proteinExistence type="predicted"/>
<evidence type="ECO:0000313" key="3">
    <source>
        <dbReference type="Proteomes" id="UP000434172"/>
    </source>
</evidence>
<dbReference type="Proteomes" id="UP000434172">
    <property type="component" value="Unassembled WGS sequence"/>
</dbReference>
<comment type="caution">
    <text evidence="2">The sequence shown here is derived from an EMBL/GenBank/DDBJ whole genome shotgun (WGS) entry which is preliminary data.</text>
</comment>